<accession>A0A1H6YVH0</accession>
<dbReference type="CDD" id="cd07344">
    <property type="entry name" value="M48_yhfN_like"/>
    <property type="match status" value="1"/>
</dbReference>
<dbReference type="EMBL" id="FNZA01000008">
    <property type="protein sequence ID" value="SEJ44336.1"/>
    <property type="molecule type" value="Genomic_DNA"/>
</dbReference>
<dbReference type="STRING" id="856736.SAMN04488058_10853"/>
<protein>
    <recommendedName>
        <fullName evidence="1">YgjP-like metallopeptidase domain-containing protein</fullName>
    </recommendedName>
</protein>
<dbReference type="Gene3D" id="3.30.2010.10">
    <property type="entry name" value="Metalloproteases ('zincins'), catalytic domain"/>
    <property type="match status" value="1"/>
</dbReference>
<dbReference type="Pfam" id="PF01863">
    <property type="entry name" value="YgjP-like"/>
    <property type="match status" value="1"/>
</dbReference>
<name>A0A1H6YVH0_9DEIO</name>
<keyword evidence="3" id="KW-1185">Reference proteome</keyword>
<evidence type="ECO:0000313" key="2">
    <source>
        <dbReference type="EMBL" id="SEJ44336.1"/>
    </source>
</evidence>
<sequence length="242" mass="27276">MTRRTPAAPPTEQSWQVAGLEVRVRRSDRRRTLALQVRGGRVTAYAPLRLPDATIRAFVEGKRDWLRRQVGAQQRRPAPLPLRDGSTFSFLGETLQVRVSGVAAPRREGNTLLVAPEGAGASIAGQVETWTCEAALPTYTRMVEAYAQELGVRGRLRTVRVSRTRSRWGSCTHSGDIRLHWALSRAPLEVLRYVALHEAAHLLELNHSPRYWRHVARVMPDHEHWRRWLREHGEALGGGGQG</sequence>
<dbReference type="InterPro" id="IPR053136">
    <property type="entry name" value="UTP_pyrophosphatase-like"/>
</dbReference>
<dbReference type="PANTHER" id="PTHR30399:SF1">
    <property type="entry name" value="UTP PYROPHOSPHATASE"/>
    <property type="match status" value="1"/>
</dbReference>
<dbReference type="RefSeq" id="WP_092264513.1">
    <property type="nucleotide sequence ID" value="NZ_FNZA01000008.1"/>
</dbReference>
<evidence type="ECO:0000259" key="1">
    <source>
        <dbReference type="Pfam" id="PF01863"/>
    </source>
</evidence>
<feature type="domain" description="YgjP-like metallopeptidase" evidence="1">
    <location>
        <begin position="31"/>
        <end position="232"/>
    </location>
</feature>
<dbReference type="InterPro" id="IPR002725">
    <property type="entry name" value="YgjP-like_metallopeptidase"/>
</dbReference>
<organism evidence="2 3">
    <name type="scientific">Deinococcus reticulitermitis</name>
    <dbReference type="NCBI Taxonomy" id="856736"/>
    <lineage>
        <taxon>Bacteria</taxon>
        <taxon>Thermotogati</taxon>
        <taxon>Deinococcota</taxon>
        <taxon>Deinococci</taxon>
        <taxon>Deinococcales</taxon>
        <taxon>Deinococcaceae</taxon>
        <taxon>Deinococcus</taxon>
    </lineage>
</organism>
<dbReference type="AlphaFoldDB" id="A0A1H6YVH0"/>
<evidence type="ECO:0000313" key="3">
    <source>
        <dbReference type="Proteomes" id="UP000199223"/>
    </source>
</evidence>
<reference evidence="3" key="1">
    <citation type="submission" date="2016-10" db="EMBL/GenBank/DDBJ databases">
        <authorList>
            <person name="Varghese N."/>
            <person name="Submissions S."/>
        </authorList>
    </citation>
    <scope>NUCLEOTIDE SEQUENCE [LARGE SCALE GENOMIC DNA]</scope>
    <source>
        <strain evidence="3">CGMCC 1.10218</strain>
    </source>
</reference>
<dbReference type="OrthoDB" id="9811177at2"/>
<dbReference type="Proteomes" id="UP000199223">
    <property type="component" value="Unassembled WGS sequence"/>
</dbReference>
<gene>
    <name evidence="2" type="ORF">SAMN04488058_10853</name>
</gene>
<dbReference type="PANTHER" id="PTHR30399">
    <property type="entry name" value="UNCHARACTERIZED PROTEIN YGJP"/>
    <property type="match status" value="1"/>
</dbReference>
<proteinExistence type="predicted"/>